<reference evidence="2 3" key="1">
    <citation type="submission" date="2018-11" db="EMBL/GenBank/DDBJ databases">
        <title>Trebonia kvetii gen.nov., sp.nov., a novel acidophilic actinobacterium, and proposal of the new actinobacterial family Treboniaceae fam. nov.</title>
        <authorList>
            <person name="Rapoport D."/>
            <person name="Sagova-Mareckova M."/>
            <person name="Sedlacek I."/>
            <person name="Provaznik J."/>
            <person name="Kralova S."/>
            <person name="Pavlinic D."/>
            <person name="Benes V."/>
            <person name="Kopecky J."/>
        </authorList>
    </citation>
    <scope>NUCLEOTIDE SEQUENCE [LARGE SCALE GENOMIC DNA]</scope>
    <source>
        <strain evidence="2 3">15Tr583</strain>
    </source>
</reference>
<dbReference type="PANTHER" id="PTHR34846:SF11">
    <property type="entry name" value="4-CARBOXYMUCONOLACTONE DECARBOXYLASE FAMILY PROTEIN (AFU_ORTHOLOGUE AFUA_6G11590)"/>
    <property type="match status" value="1"/>
</dbReference>
<comment type="caution">
    <text evidence="2">The sequence shown here is derived from an EMBL/GenBank/DDBJ whole genome shotgun (WGS) entry which is preliminary data.</text>
</comment>
<keyword evidence="3" id="KW-1185">Reference proteome</keyword>
<feature type="domain" description="Carboxymuconolactone decarboxylase-like" evidence="1">
    <location>
        <begin position="71"/>
        <end position="152"/>
    </location>
</feature>
<dbReference type="PANTHER" id="PTHR34846">
    <property type="entry name" value="4-CARBOXYMUCONOLACTONE DECARBOXYLASE FAMILY PROTEIN (AFU_ORTHOLOGUE AFUA_6G11590)"/>
    <property type="match status" value="1"/>
</dbReference>
<dbReference type="Gene3D" id="1.20.1290.10">
    <property type="entry name" value="AhpD-like"/>
    <property type="match status" value="1"/>
</dbReference>
<dbReference type="Proteomes" id="UP000460272">
    <property type="component" value="Unassembled WGS sequence"/>
</dbReference>
<evidence type="ECO:0000313" key="3">
    <source>
        <dbReference type="Proteomes" id="UP000460272"/>
    </source>
</evidence>
<sequence>MTQETPAGEAPPFENLPSRLELISPADLDDAQREVYAGITGGPRASQAGTVPIVDSGGRLVGPFAVMLLTPEVGNAMQRVGATIRFSALLSGRERELGILSVAGELRSDFERLAHEPAARKLGLSQAQVNEVLTGRVPDGLSEDEALVCRLARAMAAERTLTDDDYAAGLAGLGRERLAELTWLVGYYAALALSLAVFRPVLPASIVSAYAAGTRDPGGKLPTEG</sequence>
<dbReference type="InterPro" id="IPR029032">
    <property type="entry name" value="AhpD-like"/>
</dbReference>
<evidence type="ECO:0000259" key="1">
    <source>
        <dbReference type="Pfam" id="PF02627"/>
    </source>
</evidence>
<dbReference type="OrthoDB" id="949132at2"/>
<organism evidence="2 3">
    <name type="scientific">Trebonia kvetii</name>
    <dbReference type="NCBI Taxonomy" id="2480626"/>
    <lineage>
        <taxon>Bacteria</taxon>
        <taxon>Bacillati</taxon>
        <taxon>Actinomycetota</taxon>
        <taxon>Actinomycetes</taxon>
        <taxon>Streptosporangiales</taxon>
        <taxon>Treboniaceae</taxon>
        <taxon>Trebonia</taxon>
    </lineage>
</organism>
<protein>
    <submittedName>
        <fullName evidence="2">Carboxymuconolactone decarboxylase family protein</fullName>
    </submittedName>
</protein>
<dbReference type="Pfam" id="PF02627">
    <property type="entry name" value="CMD"/>
    <property type="match status" value="1"/>
</dbReference>
<dbReference type="SUPFAM" id="SSF69118">
    <property type="entry name" value="AhpD-like"/>
    <property type="match status" value="1"/>
</dbReference>
<name>A0A6P2BQ40_9ACTN</name>
<dbReference type="AlphaFoldDB" id="A0A6P2BQ40"/>
<accession>A0A6P2BQ40</accession>
<gene>
    <name evidence="2" type="ORF">EAS64_37205</name>
</gene>
<dbReference type="InterPro" id="IPR003779">
    <property type="entry name" value="CMD-like"/>
</dbReference>
<proteinExistence type="predicted"/>
<evidence type="ECO:0000313" key="2">
    <source>
        <dbReference type="EMBL" id="TVZ00285.1"/>
    </source>
</evidence>
<dbReference type="RefSeq" id="WP_145860967.1">
    <property type="nucleotide sequence ID" value="NZ_RPFW01000009.1"/>
</dbReference>
<dbReference type="GO" id="GO:0051920">
    <property type="term" value="F:peroxiredoxin activity"/>
    <property type="evidence" value="ECO:0007669"/>
    <property type="project" value="InterPro"/>
</dbReference>
<dbReference type="EMBL" id="RPFW01000009">
    <property type="protein sequence ID" value="TVZ00285.1"/>
    <property type="molecule type" value="Genomic_DNA"/>
</dbReference>